<reference evidence="3 4" key="1">
    <citation type="journal article" date="2015" name="Environ. Microbiol.">
        <title>Genome analyses suggest the presence of polyploidy and recent human-driven expansions in eight global populations of the honeybee pathogen Nosema ceranae.</title>
        <authorList>
            <person name="Pelin A."/>
            <person name="Selman M."/>
            <person name="Aris-Brosou S."/>
            <person name="Farinelli L."/>
            <person name="Corradi N."/>
        </authorList>
    </citation>
    <scope>NUCLEOTIDE SEQUENCE [LARGE SCALE GENOMIC DNA]</scope>
    <source>
        <strain evidence="3 4">PA08 1199</strain>
    </source>
</reference>
<comment type="caution">
    <text evidence="3">The sequence shown here is derived from an EMBL/GenBank/DDBJ whole genome shotgun (WGS) entry which is preliminary data.</text>
</comment>
<organism evidence="3 4">
    <name type="scientific">Vairimorpha ceranae</name>
    <dbReference type="NCBI Taxonomy" id="40302"/>
    <lineage>
        <taxon>Eukaryota</taxon>
        <taxon>Fungi</taxon>
        <taxon>Fungi incertae sedis</taxon>
        <taxon>Microsporidia</taxon>
        <taxon>Nosematidae</taxon>
        <taxon>Vairimorpha</taxon>
    </lineage>
</organism>
<evidence type="ECO:0000313" key="4">
    <source>
        <dbReference type="Proteomes" id="UP000034350"/>
    </source>
</evidence>
<dbReference type="PANTHER" id="PTHR22768">
    <property type="entry name" value="DNA REPLICATION COMPLEX GINS PROTEIN PSF3"/>
    <property type="match status" value="1"/>
</dbReference>
<dbReference type="InterPro" id="IPR010492">
    <property type="entry name" value="GINS_Psf3"/>
</dbReference>
<dbReference type="OrthoDB" id="10251744at2759"/>
<name>A0A0F9WH50_9MICR</name>
<comment type="subcellular location">
    <subcellularLocation>
        <location evidence="1">Nucleus</location>
    </subcellularLocation>
</comment>
<keyword evidence="1" id="KW-0539">Nucleus</keyword>
<dbReference type="PANTHER" id="PTHR22768:SF0">
    <property type="entry name" value="DNA REPLICATION COMPLEX GINS PROTEIN PSF3"/>
    <property type="match status" value="1"/>
</dbReference>
<evidence type="ECO:0000256" key="1">
    <source>
        <dbReference type="RuleBase" id="RU367161"/>
    </source>
</evidence>
<feature type="domain" description="DNA replication complex GINS protein PSF3 N-terminal" evidence="2">
    <location>
        <begin position="6"/>
        <end position="54"/>
    </location>
</feature>
<sequence length="157" mass="18648">MNLLPLEDIVNAETKIKVVFNHKINNFGFLINDTTQDIEVGVKVDVPLYIAQFLLENKHCTLVNEILSEEIKNDLRANSSIINLNLLYTYFYYFISNFEDNDYVLNIMFSRYNCLFKLILKERLDEDDLYILDVSEKKVITTARKYFLLYRTFFIKS</sequence>
<comment type="function">
    <text evidence="1">The GINS complex plays an essential role in the initiation of DNA replication.</text>
</comment>
<dbReference type="EMBL" id="JPQZ01000001">
    <property type="protein sequence ID" value="KKO76631.1"/>
    <property type="molecule type" value="Genomic_DNA"/>
</dbReference>
<dbReference type="Proteomes" id="UP000034350">
    <property type="component" value="Unassembled WGS sequence"/>
</dbReference>
<dbReference type="Pfam" id="PF22466">
    <property type="entry name" value="PSF3_N"/>
    <property type="match status" value="1"/>
</dbReference>
<comment type="subunit">
    <text evidence="1">Component of the GINS complex.</text>
</comment>
<dbReference type="Gene3D" id="1.20.58.2050">
    <property type="match status" value="1"/>
</dbReference>
<dbReference type="InterPro" id="IPR038437">
    <property type="entry name" value="GINS_Psf3_sf"/>
</dbReference>
<dbReference type="GO" id="GO:0000811">
    <property type="term" value="C:GINS complex"/>
    <property type="evidence" value="ECO:0007669"/>
    <property type="project" value="UniProtKB-UniRule"/>
</dbReference>
<keyword evidence="1" id="KW-0235">DNA replication</keyword>
<comment type="similarity">
    <text evidence="1">Belongs to the GINS3/PSF3 family.</text>
</comment>
<dbReference type="GeneID" id="36318536"/>
<dbReference type="InterPro" id="IPR055221">
    <property type="entry name" value="PSF3_N"/>
</dbReference>
<gene>
    <name evidence="3" type="ORF">AAJ76_100042583</name>
</gene>
<dbReference type="VEuPathDB" id="MicrosporidiaDB:G9O61_00g001860"/>
<evidence type="ECO:0000259" key="2">
    <source>
        <dbReference type="Pfam" id="PF22466"/>
    </source>
</evidence>
<dbReference type="GO" id="GO:1902975">
    <property type="term" value="P:mitotic DNA replication initiation"/>
    <property type="evidence" value="ECO:0007669"/>
    <property type="project" value="TreeGrafter"/>
</dbReference>
<evidence type="ECO:0000313" key="3">
    <source>
        <dbReference type="EMBL" id="KKO76631.1"/>
    </source>
</evidence>
<keyword evidence="4" id="KW-1185">Reference proteome</keyword>
<protein>
    <recommendedName>
        <fullName evidence="1">DNA replication complex GINS protein PSF3</fullName>
    </recommendedName>
</protein>
<dbReference type="VEuPathDB" id="MicrosporidiaDB:AAJ76_100042583"/>
<accession>A0A0F9WH50</accession>
<proteinExistence type="inferred from homology"/>
<dbReference type="RefSeq" id="XP_024332373.1">
    <property type="nucleotide sequence ID" value="XM_024473640.1"/>
</dbReference>
<dbReference type="SUPFAM" id="SSF160059">
    <property type="entry name" value="PriA/YqbF domain"/>
    <property type="match status" value="1"/>
</dbReference>
<dbReference type="AlphaFoldDB" id="A0A0F9WH50"/>